<evidence type="ECO:0000256" key="1">
    <source>
        <dbReference type="SAM" id="MobiDB-lite"/>
    </source>
</evidence>
<organism evidence="2">
    <name type="scientific">marine sediment metagenome</name>
    <dbReference type="NCBI Taxonomy" id="412755"/>
    <lineage>
        <taxon>unclassified sequences</taxon>
        <taxon>metagenomes</taxon>
        <taxon>ecological metagenomes</taxon>
    </lineage>
</organism>
<feature type="region of interest" description="Disordered" evidence="1">
    <location>
        <begin position="1"/>
        <end position="31"/>
    </location>
</feature>
<name>A0A0F9CX53_9ZZZZ</name>
<dbReference type="AlphaFoldDB" id="A0A0F9CX53"/>
<feature type="non-terminal residue" evidence="2">
    <location>
        <position position="31"/>
    </location>
</feature>
<gene>
    <name evidence="2" type="ORF">LCGC14_2349100</name>
</gene>
<dbReference type="EMBL" id="LAZR01034161">
    <property type="protein sequence ID" value="KKL46086.1"/>
    <property type="molecule type" value="Genomic_DNA"/>
</dbReference>
<evidence type="ECO:0000313" key="2">
    <source>
        <dbReference type="EMBL" id="KKL46086.1"/>
    </source>
</evidence>
<reference evidence="2" key="1">
    <citation type="journal article" date="2015" name="Nature">
        <title>Complex archaea that bridge the gap between prokaryotes and eukaryotes.</title>
        <authorList>
            <person name="Spang A."/>
            <person name="Saw J.H."/>
            <person name="Jorgensen S.L."/>
            <person name="Zaremba-Niedzwiedzka K."/>
            <person name="Martijn J."/>
            <person name="Lind A.E."/>
            <person name="van Eijk R."/>
            <person name="Schleper C."/>
            <person name="Guy L."/>
            <person name="Ettema T.J."/>
        </authorList>
    </citation>
    <scope>NUCLEOTIDE SEQUENCE</scope>
</reference>
<proteinExistence type="predicted"/>
<sequence length="31" mass="3161">MNNGLATEDTEVTEDGSNCAGGKLGRSFSVT</sequence>
<protein>
    <submittedName>
        <fullName evidence="2">Uncharacterized protein</fullName>
    </submittedName>
</protein>
<comment type="caution">
    <text evidence="2">The sequence shown here is derived from an EMBL/GenBank/DDBJ whole genome shotgun (WGS) entry which is preliminary data.</text>
</comment>
<accession>A0A0F9CX53</accession>